<feature type="compositionally biased region" description="Basic and acidic residues" evidence="1">
    <location>
        <begin position="31"/>
        <end position="48"/>
    </location>
</feature>
<dbReference type="EMBL" id="VSSQ01024430">
    <property type="protein sequence ID" value="MPM71943.1"/>
    <property type="molecule type" value="Genomic_DNA"/>
</dbReference>
<gene>
    <name evidence="2" type="ORF">SDC9_118915</name>
</gene>
<comment type="caution">
    <text evidence="2">The sequence shown here is derived from an EMBL/GenBank/DDBJ whole genome shotgun (WGS) entry which is preliminary data.</text>
</comment>
<organism evidence="2">
    <name type="scientific">bioreactor metagenome</name>
    <dbReference type="NCBI Taxonomy" id="1076179"/>
    <lineage>
        <taxon>unclassified sequences</taxon>
        <taxon>metagenomes</taxon>
        <taxon>ecological metagenomes</taxon>
    </lineage>
</organism>
<feature type="region of interest" description="Disordered" evidence="1">
    <location>
        <begin position="1"/>
        <end position="89"/>
    </location>
</feature>
<reference evidence="2" key="1">
    <citation type="submission" date="2019-08" db="EMBL/GenBank/DDBJ databases">
        <authorList>
            <person name="Kucharzyk K."/>
            <person name="Murdoch R.W."/>
            <person name="Higgins S."/>
            <person name="Loffler F."/>
        </authorList>
    </citation>
    <scope>NUCLEOTIDE SEQUENCE</scope>
</reference>
<dbReference type="AlphaFoldDB" id="A0A645C8E4"/>
<proteinExistence type="predicted"/>
<protein>
    <submittedName>
        <fullName evidence="2">Uncharacterized protein</fullName>
    </submittedName>
</protein>
<evidence type="ECO:0000256" key="1">
    <source>
        <dbReference type="SAM" id="MobiDB-lite"/>
    </source>
</evidence>
<sequence length="123" mass="13868">MTKSEVDGAQAGENQQRQQQIDLFRQTQFTDHLKVDRQQDHHQHRNAEGEPGGFGRPGKRFSSPAGNDKSKLIGIKPEQRAYQCKSSDQPHRKAAVVLCAACGDGNERHHPTGDWQNNDQQRL</sequence>
<feature type="compositionally biased region" description="Low complexity" evidence="1">
    <location>
        <begin position="15"/>
        <end position="29"/>
    </location>
</feature>
<evidence type="ECO:0000313" key="2">
    <source>
        <dbReference type="EMBL" id="MPM71943.1"/>
    </source>
</evidence>
<feature type="compositionally biased region" description="Polar residues" evidence="1">
    <location>
        <begin position="114"/>
        <end position="123"/>
    </location>
</feature>
<name>A0A645C8E4_9ZZZZ</name>
<accession>A0A645C8E4</accession>
<feature type="region of interest" description="Disordered" evidence="1">
    <location>
        <begin position="103"/>
        <end position="123"/>
    </location>
</feature>